<protein>
    <submittedName>
        <fullName evidence="7">Protein FATTY ACID EXPORT 6</fullName>
    </submittedName>
</protein>
<name>A0A2R5G906_9STRA</name>
<proteinExistence type="inferred from homology"/>
<comment type="subcellular location">
    <subcellularLocation>
        <location evidence="1">Membrane</location>
    </subcellularLocation>
</comment>
<feature type="transmembrane region" description="Helical" evidence="6">
    <location>
        <begin position="6"/>
        <end position="22"/>
    </location>
</feature>
<evidence type="ECO:0000256" key="2">
    <source>
        <dbReference type="ARBA" id="ARBA00007590"/>
    </source>
</evidence>
<dbReference type="OrthoDB" id="5620at2759"/>
<dbReference type="Pfam" id="PF03647">
    <property type="entry name" value="Tmemb_14"/>
    <property type="match status" value="1"/>
</dbReference>
<evidence type="ECO:0000256" key="4">
    <source>
        <dbReference type="ARBA" id="ARBA00022989"/>
    </source>
</evidence>
<keyword evidence="4 6" id="KW-1133">Transmembrane helix</keyword>
<keyword evidence="5 6" id="KW-0472">Membrane</keyword>
<dbReference type="Proteomes" id="UP000241890">
    <property type="component" value="Unassembled WGS sequence"/>
</dbReference>
<dbReference type="Gene3D" id="1.10.10.1740">
    <property type="entry name" value="Transmembrane protein 14-like"/>
    <property type="match status" value="1"/>
</dbReference>
<comment type="caution">
    <text evidence="7">The sequence shown here is derived from an EMBL/GenBank/DDBJ whole genome shotgun (WGS) entry which is preliminary data.</text>
</comment>
<evidence type="ECO:0000313" key="7">
    <source>
        <dbReference type="EMBL" id="GBG26258.1"/>
    </source>
</evidence>
<dbReference type="PANTHER" id="PTHR12668:SF43">
    <property type="entry name" value="TRANSMEMBRANE PROTEIN 14 HOMOLOG"/>
    <property type="match status" value="1"/>
</dbReference>
<dbReference type="EMBL" id="BEYU01000019">
    <property type="protein sequence ID" value="GBG26258.1"/>
    <property type="molecule type" value="Genomic_DNA"/>
</dbReference>
<organism evidence="7 8">
    <name type="scientific">Hondaea fermentalgiana</name>
    <dbReference type="NCBI Taxonomy" id="2315210"/>
    <lineage>
        <taxon>Eukaryota</taxon>
        <taxon>Sar</taxon>
        <taxon>Stramenopiles</taxon>
        <taxon>Bigyra</taxon>
        <taxon>Labyrinthulomycetes</taxon>
        <taxon>Thraustochytrida</taxon>
        <taxon>Thraustochytriidae</taxon>
        <taxon>Hondaea</taxon>
    </lineage>
</organism>
<keyword evidence="3 6" id="KW-0812">Transmembrane</keyword>
<dbReference type="InterPro" id="IPR005349">
    <property type="entry name" value="TMEM14"/>
</dbReference>
<comment type="similarity">
    <text evidence="2">Belongs to the TMEM14 family.</text>
</comment>
<gene>
    <name evidence="7" type="ORF">FCC1311_063001</name>
</gene>
<dbReference type="InParanoid" id="A0A2R5G906"/>
<sequence>MTDTPLFAYGGLLVAGGAMGFAKKGSLMSLLAGGLSGTYFMLAASEMNEAHEVNCKALSGALTVIMSVRAIRSGKIMPSGAVAILSAAVLAYLFNKI</sequence>
<evidence type="ECO:0000313" key="8">
    <source>
        <dbReference type="Proteomes" id="UP000241890"/>
    </source>
</evidence>
<accession>A0A2R5G906</accession>
<dbReference type="GO" id="GO:0016020">
    <property type="term" value="C:membrane"/>
    <property type="evidence" value="ECO:0007669"/>
    <property type="project" value="UniProtKB-SubCell"/>
</dbReference>
<dbReference type="PANTHER" id="PTHR12668">
    <property type="entry name" value="TRANSMEMBRANE PROTEIN 14, 15"/>
    <property type="match status" value="1"/>
</dbReference>
<evidence type="ECO:0000256" key="5">
    <source>
        <dbReference type="ARBA" id="ARBA00023136"/>
    </source>
</evidence>
<feature type="transmembrane region" description="Helical" evidence="6">
    <location>
        <begin position="76"/>
        <end position="94"/>
    </location>
</feature>
<dbReference type="InterPro" id="IPR044890">
    <property type="entry name" value="TMEM14_sf"/>
</dbReference>
<reference evidence="7 8" key="1">
    <citation type="submission" date="2017-12" db="EMBL/GenBank/DDBJ databases">
        <title>Sequencing, de novo assembly and annotation of complete genome of a new Thraustochytrid species, strain FCC1311.</title>
        <authorList>
            <person name="Sedici K."/>
            <person name="Godart F."/>
            <person name="Aiese Cigliano R."/>
            <person name="Sanseverino W."/>
            <person name="Barakat M."/>
            <person name="Ortet P."/>
            <person name="Marechal E."/>
            <person name="Cagnac O."/>
            <person name="Amato A."/>
        </authorList>
    </citation>
    <scope>NUCLEOTIDE SEQUENCE [LARGE SCALE GENOMIC DNA]</scope>
</reference>
<evidence type="ECO:0000256" key="1">
    <source>
        <dbReference type="ARBA" id="ARBA00004370"/>
    </source>
</evidence>
<evidence type="ECO:0000256" key="3">
    <source>
        <dbReference type="ARBA" id="ARBA00022692"/>
    </source>
</evidence>
<evidence type="ECO:0000256" key="6">
    <source>
        <dbReference type="SAM" id="Phobius"/>
    </source>
</evidence>
<dbReference type="AlphaFoldDB" id="A0A2R5G906"/>
<keyword evidence="8" id="KW-1185">Reference proteome</keyword>